<sequence length="182" mass="20352">MSMERTVVILKPDAFERGLVGDILSRFELVGLRIAGSKTLKVSREFVAQHYPDDKEYLKSVGVKTIESHTKRGDDIAAIFGSTDPAEIGQKIRHWNMDYLSKSPVIAFVLEGDSACLTVRRLVGHTNPADADPGTIRSDYSNDSFDTASKENRSVRNLVHASENAKEADKEIKLWFKKEELV</sequence>
<dbReference type="SUPFAM" id="SSF54919">
    <property type="entry name" value="Nucleoside diphosphate kinase, NDK"/>
    <property type="match status" value="1"/>
</dbReference>
<dbReference type="AlphaFoldDB" id="A0A0G1ZF61"/>
<evidence type="ECO:0000256" key="1">
    <source>
        <dbReference type="ARBA" id="ARBA00001946"/>
    </source>
</evidence>
<keyword evidence="4" id="KW-0808">Transferase</keyword>
<name>A0A0G1ZF61_UNCK3</name>
<comment type="caution">
    <text evidence="8">The sequence shown here is derived from an EMBL/GenBank/DDBJ whole genome shotgun (WGS) entry which is preliminary data.</text>
</comment>
<proteinExistence type="inferred from homology"/>
<evidence type="ECO:0000259" key="7">
    <source>
        <dbReference type="SMART" id="SM00562"/>
    </source>
</evidence>
<dbReference type="PROSITE" id="PS51374">
    <property type="entry name" value="NDPK_LIKE"/>
    <property type="match status" value="1"/>
</dbReference>
<dbReference type="SMART" id="SM00562">
    <property type="entry name" value="NDK"/>
    <property type="match status" value="1"/>
</dbReference>
<gene>
    <name evidence="8" type="ORF">VF00_C0005G0005</name>
</gene>
<dbReference type="Gene3D" id="3.30.70.141">
    <property type="entry name" value="Nucleoside diphosphate kinase-like domain"/>
    <property type="match status" value="1"/>
</dbReference>
<dbReference type="EMBL" id="LCRB01000005">
    <property type="protein sequence ID" value="KKW26502.1"/>
    <property type="molecule type" value="Genomic_DNA"/>
</dbReference>
<keyword evidence="5 8" id="KW-0418">Kinase</keyword>
<evidence type="ECO:0000256" key="5">
    <source>
        <dbReference type="ARBA" id="ARBA00022777"/>
    </source>
</evidence>
<evidence type="ECO:0000256" key="2">
    <source>
        <dbReference type="ARBA" id="ARBA00008142"/>
    </source>
</evidence>
<accession>A0A0G1ZF61</accession>
<dbReference type="InterPro" id="IPR036850">
    <property type="entry name" value="NDK-like_dom_sf"/>
</dbReference>
<dbReference type="InterPro" id="IPR034907">
    <property type="entry name" value="NDK-like_dom"/>
</dbReference>
<evidence type="ECO:0000256" key="3">
    <source>
        <dbReference type="ARBA" id="ARBA00012966"/>
    </source>
</evidence>
<protein>
    <recommendedName>
        <fullName evidence="3">nucleoside-diphosphate kinase</fullName>
        <ecNumber evidence="3">2.7.4.6</ecNumber>
    </recommendedName>
</protein>
<organism evidence="8 9">
    <name type="scientific">candidate division Kazan bacterium GW2011_GWB1_52_7</name>
    <dbReference type="NCBI Taxonomy" id="1620414"/>
    <lineage>
        <taxon>Bacteria</taxon>
        <taxon>Bacteria division Kazan-3B-28</taxon>
    </lineage>
</organism>
<dbReference type="GO" id="GO:0004550">
    <property type="term" value="F:nucleoside diphosphate kinase activity"/>
    <property type="evidence" value="ECO:0007669"/>
    <property type="project" value="UniProtKB-EC"/>
</dbReference>
<evidence type="ECO:0000313" key="8">
    <source>
        <dbReference type="EMBL" id="KKW26502.1"/>
    </source>
</evidence>
<feature type="domain" description="Nucleoside diphosphate kinase-like" evidence="7">
    <location>
        <begin position="3"/>
        <end position="182"/>
    </location>
</feature>
<comment type="caution">
    <text evidence="6">Lacks conserved residue(s) required for the propagation of feature annotation.</text>
</comment>
<dbReference type="PANTHER" id="PTHR11349">
    <property type="entry name" value="NUCLEOSIDE DIPHOSPHATE KINASE"/>
    <property type="match status" value="1"/>
</dbReference>
<comment type="cofactor">
    <cofactor evidence="1">
        <name>Mg(2+)</name>
        <dbReference type="ChEBI" id="CHEBI:18420"/>
    </cofactor>
</comment>
<dbReference type="Pfam" id="PF00334">
    <property type="entry name" value="NDK"/>
    <property type="match status" value="2"/>
</dbReference>
<dbReference type="EC" id="2.7.4.6" evidence="3"/>
<reference evidence="8 9" key="1">
    <citation type="journal article" date="2015" name="Nature">
        <title>rRNA introns, odd ribosomes, and small enigmatic genomes across a large radiation of phyla.</title>
        <authorList>
            <person name="Brown C.T."/>
            <person name="Hug L.A."/>
            <person name="Thomas B.C."/>
            <person name="Sharon I."/>
            <person name="Castelle C.J."/>
            <person name="Singh A."/>
            <person name="Wilkins M.J."/>
            <person name="Williams K.H."/>
            <person name="Banfield J.F."/>
        </authorList>
    </citation>
    <scope>NUCLEOTIDE SEQUENCE [LARGE SCALE GENOMIC DNA]</scope>
</reference>
<evidence type="ECO:0000256" key="4">
    <source>
        <dbReference type="ARBA" id="ARBA00022679"/>
    </source>
</evidence>
<evidence type="ECO:0000256" key="6">
    <source>
        <dbReference type="PROSITE-ProRule" id="PRU00706"/>
    </source>
</evidence>
<evidence type="ECO:0000313" key="9">
    <source>
        <dbReference type="Proteomes" id="UP000034913"/>
    </source>
</evidence>
<comment type="similarity">
    <text evidence="2 6">Belongs to the NDK family.</text>
</comment>
<dbReference type="Proteomes" id="UP000034913">
    <property type="component" value="Unassembled WGS sequence"/>
</dbReference>